<dbReference type="Proteomes" id="UP001526166">
    <property type="component" value="Unassembled WGS sequence"/>
</dbReference>
<protein>
    <recommendedName>
        <fullName evidence="4">DUF3619 family protein</fullName>
    </recommendedName>
</protein>
<reference evidence="2 3" key="1">
    <citation type="submission" date="2022-10" db="EMBL/GenBank/DDBJ databases">
        <title>Sinirhodobacter sp. nov., isolated from ocean surface sediments.</title>
        <authorList>
            <person name="He W."/>
            <person name="Wang L."/>
            <person name="Zhang D.-F."/>
        </authorList>
    </citation>
    <scope>NUCLEOTIDE SEQUENCE [LARGE SCALE GENOMIC DNA]</scope>
    <source>
        <strain evidence="2 3">WL0115</strain>
    </source>
</reference>
<feature type="transmembrane region" description="Helical" evidence="1">
    <location>
        <begin position="71"/>
        <end position="94"/>
    </location>
</feature>
<sequence>MTARPLTDHEADLVRRNPGMFAPEVEAEARAIYRDRIRVLAAVAPRHHRLPIIAPQAEINRRAAMQQRDPLWLRAIGIIASVTALAILCGVDPIGAYAEHRWQADQVEVK</sequence>
<name>A0ABT2ZV00_9RHOB</name>
<evidence type="ECO:0000313" key="3">
    <source>
        <dbReference type="Proteomes" id="UP001526166"/>
    </source>
</evidence>
<evidence type="ECO:0008006" key="4">
    <source>
        <dbReference type="Google" id="ProtNLM"/>
    </source>
</evidence>
<comment type="caution">
    <text evidence="2">The sequence shown here is derived from an EMBL/GenBank/DDBJ whole genome shotgun (WGS) entry which is preliminary data.</text>
</comment>
<dbReference type="RefSeq" id="WP_263846867.1">
    <property type="nucleotide sequence ID" value="NZ_JAOWKW010000001.1"/>
</dbReference>
<evidence type="ECO:0000313" key="2">
    <source>
        <dbReference type="EMBL" id="MCV2877582.1"/>
    </source>
</evidence>
<dbReference type="EMBL" id="JAOWKW010000001">
    <property type="protein sequence ID" value="MCV2877582.1"/>
    <property type="molecule type" value="Genomic_DNA"/>
</dbReference>
<organism evidence="2 3">
    <name type="scientific">Sedimentimonas flavescens</name>
    <dbReference type="NCBI Taxonomy" id="2851012"/>
    <lineage>
        <taxon>Bacteria</taxon>
        <taxon>Pseudomonadati</taxon>
        <taxon>Pseudomonadota</taxon>
        <taxon>Alphaproteobacteria</taxon>
        <taxon>Rhodobacterales</taxon>
        <taxon>Rhodobacter group</taxon>
        <taxon>Sedimentimonas</taxon>
    </lineage>
</organism>
<keyword evidence="1" id="KW-1133">Transmembrane helix</keyword>
<evidence type="ECO:0000256" key="1">
    <source>
        <dbReference type="SAM" id="Phobius"/>
    </source>
</evidence>
<accession>A0ABT2ZV00</accession>
<gene>
    <name evidence="2" type="ORF">OE699_01850</name>
</gene>
<keyword evidence="1" id="KW-0472">Membrane</keyword>
<keyword evidence="1" id="KW-0812">Transmembrane</keyword>
<keyword evidence="3" id="KW-1185">Reference proteome</keyword>
<proteinExistence type="predicted"/>